<dbReference type="EMBL" id="UYRS01000912">
    <property type="protein sequence ID" value="VDK24208.1"/>
    <property type="molecule type" value="Genomic_DNA"/>
</dbReference>
<dbReference type="Pfam" id="PF21034">
    <property type="entry name" value="BCAS3_WD40"/>
    <property type="match status" value="1"/>
</dbReference>
<dbReference type="InterPro" id="IPR048382">
    <property type="entry name" value="BCAS3_WD40"/>
</dbReference>
<dbReference type="InterPro" id="IPR036322">
    <property type="entry name" value="WD40_repeat_dom_sf"/>
</dbReference>
<dbReference type="GO" id="GO:0006914">
    <property type="term" value="P:autophagy"/>
    <property type="evidence" value="ECO:0007669"/>
    <property type="project" value="InterPro"/>
</dbReference>
<gene>
    <name evidence="3" type="ORF">TASK_LOCUS2050</name>
</gene>
<keyword evidence="4" id="KW-1185">Reference proteome</keyword>
<reference evidence="5" key="1">
    <citation type="submission" date="2017-02" db="UniProtKB">
        <authorList>
            <consortium name="WormBaseParasite"/>
        </authorList>
    </citation>
    <scope>IDENTIFICATION</scope>
</reference>
<protein>
    <submittedName>
        <fullName evidence="5">BCAS3 domain-containing protein</fullName>
    </submittedName>
</protein>
<reference evidence="3 4" key="2">
    <citation type="submission" date="2018-11" db="EMBL/GenBank/DDBJ databases">
        <authorList>
            <consortium name="Pathogen Informatics"/>
        </authorList>
    </citation>
    <scope>NUCLEOTIDE SEQUENCE [LARGE SCALE GENOMIC DNA]</scope>
</reference>
<feature type="domain" description="BCAS3 WD40" evidence="2">
    <location>
        <begin position="7"/>
        <end position="141"/>
    </location>
</feature>
<dbReference type="WBParaSite" id="TASK_0000204901-mRNA-1">
    <property type="protein sequence ID" value="TASK_0000204901-mRNA-1"/>
    <property type="gene ID" value="TASK_0000204901"/>
</dbReference>
<dbReference type="OrthoDB" id="25778at2759"/>
<sequence length="221" mass="23798">MAHRWASVGYLAFDSTGSLLCTACSQGHAFHVFRISNHPQDPRETAVHHLYTLNRGSTPCETIDACFSPDSRWLAVSSNHGTTHVFPITPYGGPITVRTHKRSRVVNRTSRYHRSSGLEEHHLTRPQPSRGVEPLFSSSVTAAATSISSTSTSAGSDLNRGNTGCRAAATATAVGISDPIPTCGRFGVVDHTTSPRESPAKGKTQSISYVYPFNSISCSFH</sequence>
<dbReference type="InterPro" id="IPR015943">
    <property type="entry name" value="WD40/YVTN_repeat-like_dom_sf"/>
</dbReference>
<dbReference type="STRING" id="60517.A0A0R3VXA5"/>
<dbReference type="Gene3D" id="2.130.10.10">
    <property type="entry name" value="YVTN repeat-like/Quinoprotein amine dehydrogenase"/>
    <property type="match status" value="1"/>
</dbReference>
<organism evidence="5">
    <name type="scientific">Taenia asiatica</name>
    <name type="common">Asian tapeworm</name>
    <dbReference type="NCBI Taxonomy" id="60517"/>
    <lineage>
        <taxon>Eukaryota</taxon>
        <taxon>Metazoa</taxon>
        <taxon>Spiralia</taxon>
        <taxon>Lophotrochozoa</taxon>
        <taxon>Platyhelminthes</taxon>
        <taxon>Cestoda</taxon>
        <taxon>Eucestoda</taxon>
        <taxon>Cyclophyllidea</taxon>
        <taxon>Taeniidae</taxon>
        <taxon>Taenia</taxon>
    </lineage>
</organism>
<evidence type="ECO:0000313" key="3">
    <source>
        <dbReference type="EMBL" id="VDK24208.1"/>
    </source>
</evidence>
<name>A0A0R3VXA5_TAEAS</name>
<evidence type="ECO:0000313" key="4">
    <source>
        <dbReference type="Proteomes" id="UP000282613"/>
    </source>
</evidence>
<dbReference type="Proteomes" id="UP000282613">
    <property type="component" value="Unassembled WGS sequence"/>
</dbReference>
<dbReference type="SUPFAM" id="SSF50978">
    <property type="entry name" value="WD40 repeat-like"/>
    <property type="match status" value="1"/>
</dbReference>
<accession>A0A0R3VXA5</accession>
<dbReference type="InterPro" id="IPR045142">
    <property type="entry name" value="BCAS3-like"/>
</dbReference>
<dbReference type="GO" id="GO:0042594">
    <property type="term" value="P:response to starvation"/>
    <property type="evidence" value="ECO:0007669"/>
    <property type="project" value="TreeGrafter"/>
</dbReference>
<dbReference type="GO" id="GO:0005737">
    <property type="term" value="C:cytoplasm"/>
    <property type="evidence" value="ECO:0007669"/>
    <property type="project" value="TreeGrafter"/>
</dbReference>
<dbReference type="PANTHER" id="PTHR13268">
    <property type="entry name" value="BREAST CARCINOMA AMPLIFIED SEQUENCE 3"/>
    <property type="match status" value="1"/>
</dbReference>
<evidence type="ECO:0000259" key="2">
    <source>
        <dbReference type="Pfam" id="PF21034"/>
    </source>
</evidence>
<feature type="region of interest" description="Disordered" evidence="1">
    <location>
        <begin position="110"/>
        <end position="133"/>
    </location>
</feature>
<evidence type="ECO:0000313" key="5">
    <source>
        <dbReference type="WBParaSite" id="TASK_0000204901-mRNA-1"/>
    </source>
</evidence>
<dbReference type="AlphaFoldDB" id="A0A0R3VXA5"/>
<proteinExistence type="predicted"/>
<dbReference type="PANTHER" id="PTHR13268:SF0">
    <property type="entry name" value="BCAS3 MICROTUBULE ASSOCIATED CELL MIGRATION FACTOR"/>
    <property type="match status" value="1"/>
</dbReference>
<evidence type="ECO:0000256" key="1">
    <source>
        <dbReference type="SAM" id="MobiDB-lite"/>
    </source>
</evidence>